<feature type="transmembrane region" description="Helical" evidence="20">
    <location>
        <begin position="20"/>
        <end position="37"/>
    </location>
</feature>
<dbReference type="Pfam" id="PF02485">
    <property type="entry name" value="Branch"/>
    <property type="match status" value="1"/>
</dbReference>
<evidence type="ECO:0000256" key="19">
    <source>
        <dbReference type="ARBA" id="ARBA00047847"/>
    </source>
</evidence>
<keyword evidence="7" id="KW-0328">Glycosyltransferase</keyword>
<evidence type="ECO:0000256" key="12">
    <source>
        <dbReference type="ARBA" id="ARBA00022968"/>
    </source>
</evidence>
<accession>A0A1D1VLB2</accession>
<comment type="catalytic activity">
    <reaction evidence="19">
        <text>UDP-alpha-D-xylose + L-seryl-[protein] = 3-O-(beta-D-xylosyl)-L-seryl-[protein] + UDP + H(+)</text>
        <dbReference type="Rhea" id="RHEA:50192"/>
        <dbReference type="Rhea" id="RHEA-COMP:9863"/>
        <dbReference type="Rhea" id="RHEA-COMP:12567"/>
        <dbReference type="ChEBI" id="CHEBI:15378"/>
        <dbReference type="ChEBI" id="CHEBI:29999"/>
        <dbReference type="ChEBI" id="CHEBI:57632"/>
        <dbReference type="ChEBI" id="CHEBI:58223"/>
        <dbReference type="ChEBI" id="CHEBI:132085"/>
        <dbReference type="EC" id="2.4.2.26"/>
    </reaction>
</comment>
<evidence type="ECO:0000256" key="8">
    <source>
        <dbReference type="ARBA" id="ARBA00022679"/>
    </source>
</evidence>
<dbReference type="Pfam" id="PF12529">
    <property type="entry name" value="Xylo_C"/>
    <property type="match status" value="1"/>
</dbReference>
<evidence type="ECO:0000256" key="9">
    <source>
        <dbReference type="ARBA" id="ARBA00022692"/>
    </source>
</evidence>
<evidence type="ECO:0000256" key="3">
    <source>
        <dbReference type="ARBA" id="ARBA00004840"/>
    </source>
</evidence>
<dbReference type="STRING" id="947166.A0A1D1VLB2"/>
<dbReference type="EMBL" id="BDGG01000006">
    <property type="protein sequence ID" value="GAV00528.1"/>
    <property type="molecule type" value="Genomic_DNA"/>
</dbReference>
<proteinExistence type="inferred from homology"/>
<evidence type="ECO:0000313" key="23">
    <source>
        <dbReference type="Proteomes" id="UP000186922"/>
    </source>
</evidence>
<dbReference type="GO" id="GO:0000139">
    <property type="term" value="C:Golgi membrane"/>
    <property type="evidence" value="ECO:0007669"/>
    <property type="project" value="UniProtKB-SubCell"/>
</dbReference>
<evidence type="ECO:0000256" key="6">
    <source>
        <dbReference type="ARBA" id="ARBA00011972"/>
    </source>
</evidence>
<keyword evidence="9 20" id="KW-0812">Transmembrane</keyword>
<evidence type="ECO:0000256" key="1">
    <source>
        <dbReference type="ARBA" id="ARBA00004323"/>
    </source>
</evidence>
<evidence type="ECO:0000256" key="10">
    <source>
        <dbReference type="ARBA" id="ARBA00022723"/>
    </source>
</evidence>
<dbReference type="GO" id="GO:0005789">
    <property type="term" value="C:endoplasmic reticulum membrane"/>
    <property type="evidence" value="ECO:0007669"/>
    <property type="project" value="UniProtKB-SubCell"/>
</dbReference>
<keyword evidence="14" id="KW-0333">Golgi apparatus</keyword>
<comment type="pathway">
    <text evidence="3">Glycan metabolism; chondroitin sulfate biosynthesis.</text>
</comment>
<evidence type="ECO:0000256" key="15">
    <source>
        <dbReference type="ARBA" id="ARBA00023136"/>
    </source>
</evidence>
<evidence type="ECO:0000256" key="20">
    <source>
        <dbReference type="SAM" id="Phobius"/>
    </source>
</evidence>
<gene>
    <name evidence="22" type="primary">RvY_11361-1</name>
    <name evidence="22" type="synonym">RvY_11361.1</name>
    <name evidence="22" type="ORF">RvY_11361</name>
</gene>
<dbReference type="Proteomes" id="UP000186922">
    <property type="component" value="Unassembled WGS sequence"/>
</dbReference>
<dbReference type="PANTHER" id="PTHR46025">
    <property type="entry name" value="XYLOSYLTRANSFERASE OXT"/>
    <property type="match status" value="1"/>
</dbReference>
<dbReference type="GO" id="GO:0015012">
    <property type="term" value="P:heparan sulfate proteoglycan biosynthetic process"/>
    <property type="evidence" value="ECO:0007669"/>
    <property type="project" value="UniProtKB-UniPathway"/>
</dbReference>
<dbReference type="EC" id="2.4.2.26" evidence="6"/>
<evidence type="ECO:0000256" key="13">
    <source>
        <dbReference type="ARBA" id="ARBA00022989"/>
    </source>
</evidence>
<sequence>MVLQTMWATLRHLLRFRKIWAIFAVWTVLTIGVIYRFDTEFTDGKSVAYSSPCNITSPEVLSAINRSQTTACKNEISAFGCLLQQDAVFPKVLPNSCPASSEEGDSFRSPGLRKPSEPVRILFALTVHGRDSRQVEWLFGLIHRPEHFYLIHVDKRSTFLFHDLLSLEKKYDNVLLMRERRSPIWGGASLLTVLLDAIKFGIDRWAAWDYFINLSESDLPIKSVEELVDFLGGNYGRNFAKSHGQSVQQFIKRQGLDRTFYECENRMWLVDRKRKIPQGIEMDGGSDWVALHRSFCSYLVSEPKGKLLQGLLVFYNHTLLPAESFFHTVLHNSVFCHTFTNNNLRLTNWNRKKGCYCQYRHIVDWCGCSPNAFRMANLKRFETAAHKRSLFFARKFDPFVDLEIMNYVVRISQTTSSLNQPTIGDFSDIYKSMVGRSTHILNLYASTEKHFPTQEAETLSKSLQRISYRILKTHSTLNSWKISKLLFVHATADTRGRIELLVAQQIVKNGRKKVIEARFHIVDHFEVREVKTLAKNVTSRLRGFRVSSDFDQKEDIFRNYHGALGVQSDLVGRFDVVEGEERLLSVVWIDPADIVAGSFELNLTEKAEVLFQPPVFQKPLRPGEWTGLITADWQVIVQTKFLVLPSPTPTDNQGPEGNAYIDFNFTSVSKILSLRPQDKMVAIEGNVRKSGGELERWIDELVGGFYAMKEDDSLCEVQRLSCVEEMSQLSFCENTFWSSYYDANF</sequence>
<dbReference type="GO" id="GO:0050650">
    <property type="term" value="P:chondroitin sulfate proteoglycan biosynthetic process"/>
    <property type="evidence" value="ECO:0007669"/>
    <property type="project" value="TreeGrafter"/>
</dbReference>
<evidence type="ECO:0000313" key="22">
    <source>
        <dbReference type="EMBL" id="GAV00528.1"/>
    </source>
</evidence>
<keyword evidence="15 20" id="KW-0472">Membrane</keyword>
<evidence type="ECO:0000256" key="7">
    <source>
        <dbReference type="ARBA" id="ARBA00022676"/>
    </source>
</evidence>
<dbReference type="InterPro" id="IPR024448">
    <property type="entry name" value="XylT_C"/>
</dbReference>
<dbReference type="AlphaFoldDB" id="A0A1D1VLB2"/>
<keyword evidence="23" id="KW-1185">Reference proteome</keyword>
<keyword evidence="16" id="KW-1015">Disulfide bond</keyword>
<evidence type="ECO:0000256" key="4">
    <source>
        <dbReference type="ARBA" id="ARBA00005093"/>
    </source>
</evidence>
<keyword evidence="11" id="KW-0256">Endoplasmic reticulum</keyword>
<keyword evidence="10" id="KW-0479">Metal-binding</keyword>
<evidence type="ECO:0000256" key="17">
    <source>
        <dbReference type="ARBA" id="ARBA00023180"/>
    </source>
</evidence>
<organism evidence="22 23">
    <name type="scientific">Ramazzottius varieornatus</name>
    <name type="common">Water bear</name>
    <name type="synonym">Tardigrade</name>
    <dbReference type="NCBI Taxonomy" id="947166"/>
    <lineage>
        <taxon>Eukaryota</taxon>
        <taxon>Metazoa</taxon>
        <taxon>Ecdysozoa</taxon>
        <taxon>Tardigrada</taxon>
        <taxon>Eutardigrada</taxon>
        <taxon>Parachela</taxon>
        <taxon>Hypsibioidea</taxon>
        <taxon>Ramazzottiidae</taxon>
        <taxon>Ramazzottius</taxon>
    </lineage>
</organism>
<dbReference type="GO" id="GO:0046872">
    <property type="term" value="F:metal ion binding"/>
    <property type="evidence" value="ECO:0007669"/>
    <property type="project" value="UniProtKB-KW"/>
</dbReference>
<keyword evidence="8" id="KW-0808">Transferase</keyword>
<evidence type="ECO:0000259" key="21">
    <source>
        <dbReference type="Pfam" id="PF12529"/>
    </source>
</evidence>
<evidence type="ECO:0000256" key="11">
    <source>
        <dbReference type="ARBA" id="ARBA00022824"/>
    </source>
</evidence>
<dbReference type="GO" id="GO:0030158">
    <property type="term" value="F:protein xylosyltransferase activity"/>
    <property type="evidence" value="ECO:0007669"/>
    <property type="project" value="UniProtKB-EC"/>
</dbReference>
<dbReference type="UniPathway" id="UPA00755"/>
<comment type="similarity">
    <text evidence="5">Belongs to the glycosyltransferase 14 family. XylT subfamily.</text>
</comment>
<evidence type="ECO:0000256" key="14">
    <source>
        <dbReference type="ARBA" id="ARBA00023034"/>
    </source>
</evidence>
<dbReference type="PANTHER" id="PTHR46025:SF3">
    <property type="entry name" value="XYLOSYLTRANSFERASE OXT"/>
    <property type="match status" value="1"/>
</dbReference>
<keyword evidence="17" id="KW-0325">Glycoprotein</keyword>
<keyword evidence="12" id="KW-0735">Signal-anchor</keyword>
<comment type="subcellular location">
    <subcellularLocation>
        <location evidence="2">Endoplasmic reticulum membrane</location>
        <topology evidence="2">Single-pass type II membrane protein</topology>
    </subcellularLocation>
    <subcellularLocation>
        <location evidence="1">Golgi apparatus membrane</location>
        <topology evidence="1">Single-pass type II membrane protein</topology>
    </subcellularLocation>
</comment>
<name>A0A1D1VLB2_RAMVA</name>
<evidence type="ECO:0000256" key="2">
    <source>
        <dbReference type="ARBA" id="ARBA00004648"/>
    </source>
</evidence>
<evidence type="ECO:0000256" key="5">
    <source>
        <dbReference type="ARBA" id="ARBA00010195"/>
    </source>
</evidence>
<dbReference type="OrthoDB" id="2019572at2759"/>
<comment type="caution">
    <text evidence="22">The sequence shown here is derived from an EMBL/GenBank/DDBJ whole genome shotgun (WGS) entry which is preliminary data.</text>
</comment>
<evidence type="ECO:0000256" key="18">
    <source>
        <dbReference type="ARBA" id="ARBA00042865"/>
    </source>
</evidence>
<evidence type="ECO:0000256" key="16">
    <source>
        <dbReference type="ARBA" id="ARBA00023157"/>
    </source>
</evidence>
<comment type="pathway">
    <text evidence="4">Glycan metabolism; heparan sulfate biosynthesis.</text>
</comment>
<keyword evidence="13 20" id="KW-1133">Transmembrane helix</keyword>
<reference evidence="22 23" key="1">
    <citation type="journal article" date="2016" name="Nat. Commun.">
        <title>Extremotolerant tardigrade genome and improved radiotolerance of human cultured cells by tardigrade-unique protein.</title>
        <authorList>
            <person name="Hashimoto T."/>
            <person name="Horikawa D.D."/>
            <person name="Saito Y."/>
            <person name="Kuwahara H."/>
            <person name="Kozuka-Hata H."/>
            <person name="Shin-I T."/>
            <person name="Minakuchi Y."/>
            <person name="Ohishi K."/>
            <person name="Motoyama A."/>
            <person name="Aizu T."/>
            <person name="Enomoto A."/>
            <person name="Kondo K."/>
            <person name="Tanaka S."/>
            <person name="Hara Y."/>
            <person name="Koshikawa S."/>
            <person name="Sagara H."/>
            <person name="Miura T."/>
            <person name="Yokobori S."/>
            <person name="Miyagawa K."/>
            <person name="Suzuki Y."/>
            <person name="Kubo T."/>
            <person name="Oyama M."/>
            <person name="Kohara Y."/>
            <person name="Fujiyama A."/>
            <person name="Arakawa K."/>
            <person name="Katayama T."/>
            <person name="Toyoda A."/>
            <person name="Kunieda T."/>
        </authorList>
    </citation>
    <scope>NUCLEOTIDE SEQUENCE [LARGE SCALE GENOMIC DNA]</scope>
    <source>
        <strain evidence="22 23">YOKOZUNA-1</strain>
    </source>
</reference>
<dbReference type="InterPro" id="IPR043538">
    <property type="entry name" value="XYLT"/>
</dbReference>
<protein>
    <recommendedName>
        <fullName evidence="6">protein xylosyltransferase</fullName>
        <ecNumber evidence="6">2.4.2.26</ecNumber>
    </recommendedName>
    <alternativeName>
        <fullName evidence="18">Peptide O-xylosyltransferase</fullName>
    </alternativeName>
</protein>
<dbReference type="UniPathway" id="UPA00756"/>
<dbReference type="InterPro" id="IPR003406">
    <property type="entry name" value="Glyco_trans_14"/>
</dbReference>
<feature type="domain" description="Xylosyltransferase C-terminal" evidence="21">
    <location>
        <begin position="443"/>
        <end position="596"/>
    </location>
</feature>